<dbReference type="InterPro" id="IPR007117">
    <property type="entry name" value="Expansin_CBD"/>
</dbReference>
<comment type="function">
    <text evidence="7">Causes loosening and extension of plant cell walls by disrupting non-covalent bonding between cellulose microfibrils and matrix glucans. No enzymatic activity has been found.</text>
</comment>
<dbReference type="GO" id="GO:0005576">
    <property type="term" value="C:extracellular region"/>
    <property type="evidence" value="ECO:0007669"/>
    <property type="project" value="InterPro"/>
</dbReference>
<dbReference type="OrthoDB" id="5823761at2759"/>
<dbReference type="Pfam" id="PF01357">
    <property type="entry name" value="Expansin_C"/>
    <property type="match status" value="1"/>
</dbReference>
<evidence type="ECO:0000256" key="1">
    <source>
        <dbReference type="ARBA" id="ARBA00005392"/>
    </source>
</evidence>
<reference evidence="11" key="1">
    <citation type="submission" date="2025-08" db="UniProtKB">
        <authorList>
            <consortium name="RefSeq"/>
        </authorList>
    </citation>
    <scope>IDENTIFICATION</scope>
    <source>
        <tissue evidence="11">Etiolated seedlings</tissue>
    </source>
</reference>
<keyword evidence="10" id="KW-1185">Reference proteome</keyword>
<dbReference type="InterPro" id="IPR036908">
    <property type="entry name" value="RlpA-like_sf"/>
</dbReference>
<evidence type="ECO:0000256" key="4">
    <source>
        <dbReference type="ARBA" id="ARBA00022729"/>
    </source>
</evidence>
<evidence type="ECO:0000256" key="2">
    <source>
        <dbReference type="ARBA" id="ARBA00022512"/>
    </source>
</evidence>
<dbReference type="PROSITE" id="PS50842">
    <property type="entry name" value="EXPANSIN_EG45"/>
    <property type="match status" value="1"/>
</dbReference>
<accession>A0A1S2Z988</accession>
<dbReference type="GO" id="GO:0009664">
    <property type="term" value="P:plant-type cell wall organization"/>
    <property type="evidence" value="ECO:0007669"/>
    <property type="project" value="InterPro"/>
</dbReference>
<dbReference type="SUPFAM" id="SSF49590">
    <property type="entry name" value="PHL pollen allergen"/>
    <property type="match status" value="1"/>
</dbReference>
<evidence type="ECO:0000259" key="8">
    <source>
        <dbReference type="PROSITE" id="PS50842"/>
    </source>
</evidence>
<dbReference type="Proteomes" id="UP000087171">
    <property type="component" value="Unplaced"/>
</dbReference>
<keyword evidence="4 7" id="KW-0732">Signal</keyword>
<dbReference type="GO" id="GO:0016020">
    <property type="term" value="C:membrane"/>
    <property type="evidence" value="ECO:0007669"/>
    <property type="project" value="UniProtKB-SubCell"/>
</dbReference>
<keyword evidence="6 7" id="KW-0961">Cell wall biogenesis/degradation</keyword>
<dbReference type="Pfam" id="PF03330">
    <property type="entry name" value="DPBB_1"/>
    <property type="match status" value="1"/>
</dbReference>
<feature type="domain" description="Expansin-like CBD" evidence="9">
    <location>
        <begin position="201"/>
        <end position="281"/>
    </location>
</feature>
<dbReference type="STRING" id="3827.A0A1S2Z988"/>
<comment type="similarity">
    <text evidence="1 7">Belongs to the expansin family. Expansin A subfamily.</text>
</comment>
<dbReference type="GO" id="GO:0009653">
    <property type="term" value="P:anatomical structure morphogenesis"/>
    <property type="evidence" value="ECO:0007669"/>
    <property type="project" value="UniProtKB-ARBA"/>
</dbReference>
<dbReference type="GeneID" id="101496320"/>
<dbReference type="PROSITE" id="PS50843">
    <property type="entry name" value="EXPANSIN_CBD"/>
    <property type="match status" value="1"/>
</dbReference>
<dbReference type="Gene3D" id="2.40.40.10">
    <property type="entry name" value="RlpA-like domain"/>
    <property type="match status" value="1"/>
</dbReference>
<dbReference type="RefSeq" id="XP_004517307.1">
    <property type="nucleotide sequence ID" value="XM_004517250.3"/>
</dbReference>
<evidence type="ECO:0000313" key="11">
    <source>
        <dbReference type="RefSeq" id="XP_004517307.1"/>
    </source>
</evidence>
<dbReference type="PRINTS" id="PR01226">
    <property type="entry name" value="EXPANSIN"/>
</dbReference>
<feature type="signal peptide" evidence="7">
    <location>
        <begin position="1"/>
        <end position="27"/>
    </location>
</feature>
<evidence type="ECO:0000256" key="3">
    <source>
        <dbReference type="ARBA" id="ARBA00022525"/>
    </source>
</evidence>
<feature type="domain" description="Expansin-like EG45" evidence="8">
    <location>
        <begin position="77"/>
        <end position="191"/>
    </location>
</feature>
<keyword evidence="3 7" id="KW-0964">Secreted</keyword>
<dbReference type="CDD" id="cd22274">
    <property type="entry name" value="DPBB_EXPA_N"/>
    <property type="match status" value="1"/>
</dbReference>
<dbReference type="Gene3D" id="2.60.40.760">
    <property type="entry name" value="Expansin, cellulose-binding-like domain"/>
    <property type="match status" value="1"/>
</dbReference>
<dbReference type="PRINTS" id="PR01225">
    <property type="entry name" value="EXPANSNFAMLY"/>
</dbReference>
<dbReference type="KEGG" id="cam:101496320"/>
<gene>
    <name evidence="11" type="primary">LOC101496320</name>
</gene>
<dbReference type="InterPro" id="IPR036749">
    <property type="entry name" value="Expansin_CBD_sf"/>
</dbReference>
<protein>
    <recommendedName>
        <fullName evidence="7">Expansin</fullName>
    </recommendedName>
</protein>
<keyword evidence="5" id="KW-0472">Membrane</keyword>
<sequence>MANPLGALMTSSLLFLVVFALPNHVHAEINTSWKHAAPNNVGGADKTVPIHQHTPFTPGQWKQAYATFYEGGSGTFGGACGYEDVVKDGYGLDTAALSTALFNQGQTCGACYEIKCVDSPKGCKPGQPSLFVTATDHCPPNYNLPSDNGGWCNPPREHFDLAKPAYLKMAEYTAGIVPVQYRRVPCKKQGGIRFTITGNPYFYLIKVWNVGGAGDVVGVQVKGEDKLQWTDLKRNWGQKWETNAMLLGETLTFRVKTSDGRSSTSLRVVPNKWQLGQTFEGKNLA</sequence>
<dbReference type="InterPro" id="IPR007118">
    <property type="entry name" value="Expan_Lol_pI"/>
</dbReference>
<evidence type="ECO:0000256" key="6">
    <source>
        <dbReference type="ARBA" id="ARBA00023316"/>
    </source>
</evidence>
<comment type="subcellular location">
    <subcellularLocation>
        <location evidence="7">Secreted</location>
        <location evidence="7">Cell wall</location>
    </subcellularLocation>
    <subcellularLocation>
        <location evidence="7">Membrane</location>
        <topology evidence="7">Peripheral membrane protein</topology>
    </subcellularLocation>
</comment>
<dbReference type="InterPro" id="IPR007112">
    <property type="entry name" value="Expansin/allergen_DPBB_dom"/>
</dbReference>
<dbReference type="SMART" id="SM00837">
    <property type="entry name" value="DPBB_1"/>
    <property type="match status" value="1"/>
</dbReference>
<dbReference type="eggNOG" id="ENOG502QVXY">
    <property type="taxonomic scope" value="Eukaryota"/>
</dbReference>
<feature type="chain" id="PRO_5015216704" description="Expansin" evidence="7">
    <location>
        <begin position="28"/>
        <end position="285"/>
    </location>
</feature>
<evidence type="ECO:0000313" key="10">
    <source>
        <dbReference type="Proteomes" id="UP000087171"/>
    </source>
</evidence>
<proteinExistence type="inferred from homology"/>
<name>A0A1S2Z988_CICAR</name>
<dbReference type="AlphaFoldDB" id="A0A1S2Z988"/>
<dbReference type="PANTHER" id="PTHR31867">
    <property type="entry name" value="EXPANSIN-A15"/>
    <property type="match status" value="1"/>
</dbReference>
<dbReference type="InterPro" id="IPR009009">
    <property type="entry name" value="RlpA-like_DPBB"/>
</dbReference>
<keyword evidence="2 7" id="KW-0134">Cell wall</keyword>
<dbReference type="SUPFAM" id="SSF50685">
    <property type="entry name" value="Barwin-like endoglucanases"/>
    <property type="match status" value="1"/>
</dbReference>
<dbReference type="InterPro" id="IPR002963">
    <property type="entry name" value="Expansin"/>
</dbReference>
<evidence type="ECO:0000259" key="9">
    <source>
        <dbReference type="PROSITE" id="PS50843"/>
    </source>
</evidence>
<evidence type="ECO:0000256" key="7">
    <source>
        <dbReference type="RuleBase" id="RU365023"/>
    </source>
</evidence>
<organism evidence="10 11">
    <name type="scientific">Cicer arietinum</name>
    <name type="common">Chickpea</name>
    <name type="synonym">Garbanzo</name>
    <dbReference type="NCBI Taxonomy" id="3827"/>
    <lineage>
        <taxon>Eukaryota</taxon>
        <taxon>Viridiplantae</taxon>
        <taxon>Streptophyta</taxon>
        <taxon>Embryophyta</taxon>
        <taxon>Tracheophyta</taxon>
        <taxon>Spermatophyta</taxon>
        <taxon>Magnoliopsida</taxon>
        <taxon>eudicotyledons</taxon>
        <taxon>Gunneridae</taxon>
        <taxon>Pentapetalae</taxon>
        <taxon>rosids</taxon>
        <taxon>fabids</taxon>
        <taxon>Fabales</taxon>
        <taxon>Fabaceae</taxon>
        <taxon>Papilionoideae</taxon>
        <taxon>50 kb inversion clade</taxon>
        <taxon>NPAAA clade</taxon>
        <taxon>Hologalegina</taxon>
        <taxon>IRL clade</taxon>
        <taxon>Cicereae</taxon>
        <taxon>Cicer</taxon>
    </lineage>
</organism>
<dbReference type="PaxDb" id="3827-XP_004517307.1"/>
<evidence type="ECO:0000256" key="5">
    <source>
        <dbReference type="ARBA" id="ARBA00023136"/>
    </source>
</evidence>